<comment type="pathway">
    <text evidence="3">Cofactor biosynthesis; coenzyme A biosynthesis; CoA from (R)-pantothenate: step 5/5.</text>
</comment>
<comment type="subcellular location">
    <subcellularLocation>
        <location evidence="3">Cytoplasm</location>
    </subcellularLocation>
</comment>
<feature type="binding site" evidence="3">
    <location>
        <begin position="13"/>
        <end position="18"/>
    </location>
    <ligand>
        <name>ATP</name>
        <dbReference type="ChEBI" id="CHEBI:30616"/>
    </ligand>
</feature>
<evidence type="ECO:0000256" key="3">
    <source>
        <dbReference type="HAMAP-Rule" id="MF_00376"/>
    </source>
</evidence>
<dbReference type="CDD" id="cd02022">
    <property type="entry name" value="DPCK"/>
    <property type="match status" value="1"/>
</dbReference>
<comment type="similarity">
    <text evidence="3">Belongs to the CoaE family.</text>
</comment>
<dbReference type="Gene3D" id="3.40.50.300">
    <property type="entry name" value="P-loop containing nucleotide triphosphate hydrolases"/>
    <property type="match status" value="1"/>
</dbReference>
<sequence>MHMLRIGVTGGIGSGKSSIAAVLRDRGAVIIDADAISRQVVAPGSAGLAGVLKHFGPGVRAADGSLDRAALARLVFTDPGARRELEAITHPLIWAEAGRQFAAVPADGVAVHDMPLLVEKRMSGEYHLVIIAMVDPETRVRRLVEQRGLDEADARARIAAQVSDDERVAAGDVLLDNGGTPDDLTAATGRLWQERIEPFRANLLALRPAAPATSPLELAGAQAQAGRIATRIAHTITDRIEAIGARVTSVAGGLLTIDCGVVAAKPAGDGPWLAPEHRAALTHAGFPGVAGGDVFGNCDPAWPSRITLRRMP</sequence>
<keyword evidence="3" id="KW-0963">Cytoplasm</keyword>
<dbReference type="SUPFAM" id="SSF52540">
    <property type="entry name" value="P-loop containing nucleoside triphosphate hydrolases"/>
    <property type="match status" value="1"/>
</dbReference>
<name>W6K345_9MICO</name>
<reference evidence="5 6" key="1">
    <citation type="journal article" date="2013" name="ISME J.">
        <title>A metabolic model for members of the genus Tetrasphaera involved in enhanced biological phosphorus removal.</title>
        <authorList>
            <person name="Kristiansen R."/>
            <person name="Nguyen H.T.T."/>
            <person name="Saunders A.M."/>
            <person name="Nielsen J.L."/>
            <person name="Wimmer R."/>
            <person name="Le V.Q."/>
            <person name="McIlroy S.J."/>
            <person name="Petrovski S."/>
            <person name="Seviour R.J."/>
            <person name="Calteau A."/>
            <person name="Nielsen K.L."/>
            <person name="Nielsen P.H."/>
        </authorList>
    </citation>
    <scope>NUCLEOTIDE SEQUENCE [LARGE SCALE GENOMIC DNA]</scope>
    <source>
        <strain evidence="5 6">Ben110</strain>
    </source>
</reference>
<dbReference type="EMBL" id="CAJA01000519">
    <property type="protein sequence ID" value="CCH75711.1"/>
    <property type="molecule type" value="Genomic_DNA"/>
</dbReference>
<dbReference type="GO" id="GO:0005737">
    <property type="term" value="C:cytoplasm"/>
    <property type="evidence" value="ECO:0007669"/>
    <property type="project" value="UniProtKB-SubCell"/>
</dbReference>
<keyword evidence="3" id="KW-0173">Coenzyme A biosynthesis</keyword>
<dbReference type="HAMAP" id="MF_00376">
    <property type="entry name" value="Dephospho_CoA_kinase"/>
    <property type="match status" value="1"/>
</dbReference>
<keyword evidence="2 3" id="KW-0067">ATP-binding</keyword>
<dbReference type="Proteomes" id="UP000035763">
    <property type="component" value="Unassembled WGS sequence"/>
</dbReference>
<evidence type="ECO:0000256" key="2">
    <source>
        <dbReference type="ARBA" id="ARBA00022840"/>
    </source>
</evidence>
<comment type="catalytic activity">
    <reaction evidence="3">
        <text>3'-dephospho-CoA + ATP = ADP + CoA + H(+)</text>
        <dbReference type="Rhea" id="RHEA:18245"/>
        <dbReference type="ChEBI" id="CHEBI:15378"/>
        <dbReference type="ChEBI" id="CHEBI:30616"/>
        <dbReference type="ChEBI" id="CHEBI:57287"/>
        <dbReference type="ChEBI" id="CHEBI:57328"/>
        <dbReference type="ChEBI" id="CHEBI:456216"/>
        <dbReference type="EC" id="2.7.1.24"/>
    </reaction>
</comment>
<dbReference type="EC" id="2.7.1.24" evidence="3 4"/>
<dbReference type="InterPro" id="IPR001977">
    <property type="entry name" value="Depp_CoAkinase"/>
</dbReference>
<evidence type="ECO:0000313" key="6">
    <source>
        <dbReference type="Proteomes" id="UP000035763"/>
    </source>
</evidence>
<evidence type="ECO:0000256" key="1">
    <source>
        <dbReference type="ARBA" id="ARBA00022741"/>
    </source>
</evidence>
<dbReference type="UniPathway" id="UPA00241">
    <property type="reaction ID" value="UER00356"/>
</dbReference>
<organism evidence="5 6">
    <name type="scientific">Nostocoides australiense Ben110</name>
    <dbReference type="NCBI Taxonomy" id="1193182"/>
    <lineage>
        <taxon>Bacteria</taxon>
        <taxon>Bacillati</taxon>
        <taxon>Actinomycetota</taxon>
        <taxon>Actinomycetes</taxon>
        <taxon>Micrococcales</taxon>
        <taxon>Intrasporangiaceae</taxon>
        <taxon>Nostocoides</taxon>
    </lineage>
</organism>
<keyword evidence="3 5" id="KW-0808">Transferase</keyword>
<keyword evidence="1 3" id="KW-0547">Nucleotide-binding</keyword>
<protein>
    <recommendedName>
        <fullName evidence="3 4">Dephospho-CoA kinase</fullName>
        <ecNumber evidence="3 4">2.7.1.24</ecNumber>
    </recommendedName>
    <alternativeName>
        <fullName evidence="3">Dephosphocoenzyme A kinase</fullName>
    </alternativeName>
</protein>
<evidence type="ECO:0000256" key="4">
    <source>
        <dbReference type="NCBIfam" id="TIGR00152"/>
    </source>
</evidence>
<dbReference type="GO" id="GO:0005524">
    <property type="term" value="F:ATP binding"/>
    <property type="evidence" value="ECO:0007669"/>
    <property type="project" value="UniProtKB-UniRule"/>
</dbReference>
<proteinExistence type="inferred from homology"/>
<dbReference type="STRING" id="1193182.BN11_900002"/>
<dbReference type="Pfam" id="PF01121">
    <property type="entry name" value="CoaE"/>
    <property type="match status" value="1"/>
</dbReference>
<dbReference type="NCBIfam" id="NF002879">
    <property type="entry name" value="PRK03333.1"/>
    <property type="match status" value="1"/>
</dbReference>
<keyword evidence="3 5" id="KW-0418">Kinase</keyword>
<dbReference type="InterPro" id="IPR027417">
    <property type="entry name" value="P-loop_NTPase"/>
</dbReference>
<comment type="function">
    <text evidence="3">Catalyzes the phosphorylation of the 3'-hydroxyl group of dephosphocoenzyme A to form coenzyme A.</text>
</comment>
<dbReference type="NCBIfam" id="TIGR00152">
    <property type="entry name" value="dephospho-CoA kinase"/>
    <property type="match status" value="1"/>
</dbReference>
<dbReference type="PANTHER" id="PTHR10695">
    <property type="entry name" value="DEPHOSPHO-COA KINASE-RELATED"/>
    <property type="match status" value="1"/>
</dbReference>
<dbReference type="AlphaFoldDB" id="W6K345"/>
<dbReference type="GO" id="GO:0004140">
    <property type="term" value="F:dephospho-CoA kinase activity"/>
    <property type="evidence" value="ECO:0007669"/>
    <property type="project" value="UniProtKB-UniRule"/>
</dbReference>
<gene>
    <name evidence="3 5" type="primary">coaE</name>
    <name evidence="5" type="ORF">BN11_900002</name>
</gene>
<accession>W6K345</accession>
<dbReference type="PROSITE" id="PS51219">
    <property type="entry name" value="DPCK"/>
    <property type="match status" value="1"/>
</dbReference>
<evidence type="ECO:0000313" key="5">
    <source>
        <dbReference type="EMBL" id="CCH75711.1"/>
    </source>
</evidence>
<keyword evidence="6" id="KW-1185">Reference proteome</keyword>
<dbReference type="GO" id="GO:0015937">
    <property type="term" value="P:coenzyme A biosynthetic process"/>
    <property type="evidence" value="ECO:0007669"/>
    <property type="project" value="UniProtKB-UniRule"/>
</dbReference>
<comment type="caution">
    <text evidence="5">The sequence shown here is derived from an EMBL/GenBank/DDBJ whole genome shotgun (WGS) entry which is preliminary data.</text>
</comment>
<dbReference type="PANTHER" id="PTHR10695:SF46">
    <property type="entry name" value="BIFUNCTIONAL COENZYME A SYNTHASE-RELATED"/>
    <property type="match status" value="1"/>
</dbReference>